<keyword evidence="8" id="KW-1185">Reference proteome</keyword>
<dbReference type="Proteomes" id="UP000314986">
    <property type="component" value="Unassembled WGS sequence"/>
</dbReference>
<dbReference type="KEGG" id="cmk:103184344"/>
<dbReference type="GeneID" id="103184344"/>
<evidence type="ECO:0000256" key="2">
    <source>
        <dbReference type="ARBA" id="ARBA00022692"/>
    </source>
</evidence>
<evidence type="ECO:0000256" key="5">
    <source>
        <dbReference type="SAM" id="Phobius"/>
    </source>
</evidence>
<dbReference type="SUPFAM" id="SSF144091">
    <property type="entry name" value="Rhomboid-like"/>
    <property type="match status" value="1"/>
</dbReference>
<evidence type="ECO:0000313" key="8">
    <source>
        <dbReference type="Proteomes" id="UP000314986"/>
    </source>
</evidence>
<keyword evidence="4 5" id="KW-0472">Membrane</keyword>
<reference evidence="7" key="4">
    <citation type="submission" date="2025-08" db="UniProtKB">
        <authorList>
            <consortium name="Ensembl"/>
        </authorList>
    </citation>
    <scope>IDENTIFICATION</scope>
</reference>
<proteinExistence type="predicted"/>
<feature type="transmembrane region" description="Helical" evidence="5">
    <location>
        <begin position="146"/>
        <end position="167"/>
    </location>
</feature>
<dbReference type="InterPro" id="IPR009060">
    <property type="entry name" value="UBA-like_sf"/>
</dbReference>
<dbReference type="OrthoDB" id="9908508at2759"/>
<feature type="transmembrane region" description="Helical" evidence="5">
    <location>
        <begin position="56"/>
        <end position="80"/>
    </location>
</feature>
<dbReference type="GO" id="GO:0004252">
    <property type="term" value="F:serine-type endopeptidase activity"/>
    <property type="evidence" value="ECO:0007669"/>
    <property type="project" value="InterPro"/>
</dbReference>
<dbReference type="OMA" id="CIGHNYH"/>
<dbReference type="PROSITE" id="PS50030">
    <property type="entry name" value="UBA"/>
    <property type="match status" value="1"/>
</dbReference>
<gene>
    <name evidence="7" type="primary">rhbdd3</name>
</gene>
<dbReference type="STRING" id="7868.ENSCMIP00000015378"/>
<dbReference type="InterPro" id="IPR022764">
    <property type="entry name" value="Peptidase_S54_rhomboid_dom"/>
</dbReference>
<dbReference type="GO" id="GO:0016020">
    <property type="term" value="C:membrane"/>
    <property type="evidence" value="ECO:0007669"/>
    <property type="project" value="UniProtKB-SubCell"/>
</dbReference>
<dbReference type="Pfam" id="PF01694">
    <property type="entry name" value="Rhomboid"/>
    <property type="match status" value="1"/>
</dbReference>
<dbReference type="SUPFAM" id="SSF46934">
    <property type="entry name" value="UBA-like"/>
    <property type="match status" value="1"/>
</dbReference>
<feature type="domain" description="UBA" evidence="6">
    <location>
        <begin position="369"/>
        <end position="408"/>
    </location>
</feature>
<dbReference type="InterPro" id="IPR015940">
    <property type="entry name" value="UBA"/>
</dbReference>
<keyword evidence="3 5" id="KW-1133">Transmembrane helix</keyword>
<reference evidence="8" key="2">
    <citation type="journal article" date="2007" name="PLoS Biol.">
        <title>Survey sequencing and comparative analysis of the elephant shark (Callorhinchus milii) genome.</title>
        <authorList>
            <person name="Venkatesh B."/>
            <person name="Kirkness E.F."/>
            <person name="Loh Y.H."/>
            <person name="Halpern A.L."/>
            <person name="Lee A.P."/>
            <person name="Johnson J."/>
            <person name="Dandona N."/>
            <person name="Viswanathan L.D."/>
            <person name="Tay A."/>
            <person name="Venter J.C."/>
            <person name="Strausberg R.L."/>
            <person name="Brenner S."/>
        </authorList>
    </citation>
    <scope>NUCLEOTIDE SEQUENCE [LARGE SCALE GENOMIC DNA]</scope>
</reference>
<dbReference type="PANTHER" id="PTHR43066:SF16">
    <property type="entry name" value="RHOMBOID DOMAIN-CONTAINING PROTEIN 3"/>
    <property type="match status" value="1"/>
</dbReference>
<reference evidence="7" key="5">
    <citation type="submission" date="2025-09" db="UniProtKB">
        <authorList>
            <consortium name="Ensembl"/>
        </authorList>
    </citation>
    <scope>IDENTIFICATION</scope>
</reference>
<dbReference type="Gene3D" id="1.20.1540.10">
    <property type="entry name" value="Rhomboid-like"/>
    <property type="match status" value="1"/>
</dbReference>
<dbReference type="InterPro" id="IPR035952">
    <property type="entry name" value="Rhomboid-like_sf"/>
</dbReference>
<dbReference type="CTD" id="25807"/>
<feature type="transmembrane region" description="Helical" evidence="5">
    <location>
        <begin position="92"/>
        <end position="110"/>
    </location>
</feature>
<evidence type="ECO:0000313" key="7">
    <source>
        <dbReference type="Ensembl" id="ENSCMIP00000015378.1"/>
    </source>
</evidence>
<dbReference type="InParanoid" id="A0A4W3HEK6"/>
<dbReference type="PANTHER" id="PTHR43066">
    <property type="entry name" value="RHOMBOID-RELATED PROTEIN"/>
    <property type="match status" value="1"/>
</dbReference>
<name>A0A4W3HEK6_CALMI</name>
<evidence type="ECO:0000256" key="4">
    <source>
        <dbReference type="ARBA" id="ARBA00023136"/>
    </source>
</evidence>
<reference evidence="8" key="1">
    <citation type="journal article" date="2006" name="Science">
        <title>Ancient noncoding elements conserved in the human genome.</title>
        <authorList>
            <person name="Venkatesh B."/>
            <person name="Kirkness E.F."/>
            <person name="Loh Y.H."/>
            <person name="Halpern A.L."/>
            <person name="Lee A.P."/>
            <person name="Johnson J."/>
            <person name="Dandona N."/>
            <person name="Viswanathan L.D."/>
            <person name="Tay A."/>
            <person name="Venter J.C."/>
            <person name="Strausberg R.L."/>
            <person name="Brenner S."/>
        </authorList>
    </citation>
    <scope>NUCLEOTIDE SEQUENCE [LARGE SCALE GENOMIC DNA]</scope>
</reference>
<dbReference type="AlphaFoldDB" id="A0A4W3HEK6"/>
<evidence type="ECO:0000256" key="1">
    <source>
        <dbReference type="ARBA" id="ARBA00004141"/>
    </source>
</evidence>
<comment type="subcellular location">
    <subcellularLocation>
        <location evidence="1">Membrane</location>
        <topology evidence="1">Multi-pass membrane protein</topology>
    </subcellularLocation>
</comment>
<protein>
    <recommendedName>
        <fullName evidence="6">UBA domain-containing protein</fullName>
    </recommendedName>
</protein>
<accession>A0A4W3HEK6</accession>
<keyword evidence="2 5" id="KW-0812">Transmembrane</keyword>
<evidence type="ECO:0000256" key="3">
    <source>
        <dbReference type="ARBA" id="ARBA00022989"/>
    </source>
</evidence>
<dbReference type="Ensembl" id="ENSCMIT00000015697.1">
    <property type="protein sequence ID" value="ENSCMIP00000015378.1"/>
    <property type="gene ID" value="ENSCMIG00000007511.1"/>
</dbReference>
<reference evidence="8" key="3">
    <citation type="journal article" date="2014" name="Nature">
        <title>Elephant shark genome provides unique insights into gnathostome evolution.</title>
        <authorList>
            <consortium name="International Elephant Shark Genome Sequencing Consortium"/>
            <person name="Venkatesh B."/>
            <person name="Lee A.P."/>
            <person name="Ravi V."/>
            <person name="Maurya A.K."/>
            <person name="Lian M.M."/>
            <person name="Swann J.B."/>
            <person name="Ohta Y."/>
            <person name="Flajnik M.F."/>
            <person name="Sutoh Y."/>
            <person name="Kasahara M."/>
            <person name="Hoon S."/>
            <person name="Gangu V."/>
            <person name="Roy S.W."/>
            <person name="Irimia M."/>
            <person name="Korzh V."/>
            <person name="Kondrychyn I."/>
            <person name="Lim Z.W."/>
            <person name="Tay B.H."/>
            <person name="Tohari S."/>
            <person name="Kong K.W."/>
            <person name="Ho S."/>
            <person name="Lorente-Galdos B."/>
            <person name="Quilez J."/>
            <person name="Marques-Bonet T."/>
            <person name="Raney B.J."/>
            <person name="Ingham P.W."/>
            <person name="Tay A."/>
            <person name="Hillier L.W."/>
            <person name="Minx P."/>
            <person name="Boehm T."/>
            <person name="Wilson R.K."/>
            <person name="Brenner S."/>
            <person name="Warren W.C."/>
        </authorList>
    </citation>
    <scope>NUCLEOTIDE SEQUENCE [LARGE SCALE GENOMIC DNA]</scope>
</reference>
<sequence length="422" mass="46063">MRAVRSCCQRLRAQSRVPAASACFLSVIGLLWAARAQEALSLTLSGVVSHRQVYRLLGYCFSHGNLLTLLINLSLIVLLSSRLEQQLGTVRFLYLSVLFALLSAFFYLLLDKLLSLEGTAARGFTTVQFAMVTLGCHSSEVKRIRIVAGIKATALPWILLAASYLFIPDSSAPLHACGVIVGLAYSYRFFFFLELPETVVECVESFVICKFLRCGSYFPFISSPARDRLPITQHTERLHPIAEGDRASGNPKVRSTPTAACCTATEDTCVAMDSSHACPLPPEATSWNLTASQPRTKQWHSTDLPANLYNQRGLGPTFPITEVYDLSPNDLYATGCLITDDDLLQAGVIASLQESRSNLNSKVEVPKSSVSSLRLQQLERMGFSTEKAVLALAASGKVESAVHLLVDDQVGEEAVVTVNSKH</sequence>
<dbReference type="Gene3D" id="1.10.8.10">
    <property type="entry name" value="DNA helicase RuvA subunit, C-terminal domain"/>
    <property type="match status" value="1"/>
</dbReference>
<evidence type="ECO:0000259" key="6">
    <source>
        <dbReference type="PROSITE" id="PS50030"/>
    </source>
</evidence>
<organism evidence="7 8">
    <name type="scientific">Callorhinchus milii</name>
    <name type="common">Ghost shark</name>
    <dbReference type="NCBI Taxonomy" id="7868"/>
    <lineage>
        <taxon>Eukaryota</taxon>
        <taxon>Metazoa</taxon>
        <taxon>Chordata</taxon>
        <taxon>Craniata</taxon>
        <taxon>Vertebrata</taxon>
        <taxon>Chondrichthyes</taxon>
        <taxon>Holocephali</taxon>
        <taxon>Chimaeriformes</taxon>
        <taxon>Callorhinchidae</taxon>
        <taxon>Callorhinchus</taxon>
    </lineage>
</organism>
<dbReference type="GeneTree" id="ENSGT00390000013711"/>